<organism evidence="1 2">
    <name type="scientific">Burkholderia ubonensis</name>
    <dbReference type="NCBI Taxonomy" id="101571"/>
    <lineage>
        <taxon>Bacteria</taxon>
        <taxon>Pseudomonadati</taxon>
        <taxon>Pseudomonadota</taxon>
        <taxon>Betaproteobacteria</taxon>
        <taxon>Burkholderiales</taxon>
        <taxon>Burkholderiaceae</taxon>
        <taxon>Burkholderia</taxon>
        <taxon>Burkholderia cepacia complex</taxon>
    </lineage>
</organism>
<comment type="caution">
    <text evidence="1">The sequence shown here is derived from an EMBL/GenBank/DDBJ whole genome shotgun (WGS) entry which is preliminary data.</text>
</comment>
<dbReference type="EMBL" id="LPDO01000055">
    <property type="protein sequence ID" value="KVT56148.1"/>
    <property type="molecule type" value="Genomic_DNA"/>
</dbReference>
<reference evidence="1 2" key="1">
    <citation type="submission" date="2015-11" db="EMBL/GenBank/DDBJ databases">
        <title>Expanding the genomic diversity of Burkholderia species for the development of highly accurate diagnostics.</title>
        <authorList>
            <person name="Sahl J."/>
            <person name="Keim P."/>
            <person name="Wagner D."/>
        </authorList>
    </citation>
    <scope>NUCLEOTIDE SEQUENCE [LARGE SCALE GENOMIC DNA]</scope>
    <source>
        <strain evidence="1 2">MSMB1137WGS</strain>
    </source>
</reference>
<name>A0AAW3NF04_9BURK</name>
<gene>
    <name evidence="1" type="ORF">WK53_32065</name>
</gene>
<evidence type="ECO:0000313" key="2">
    <source>
        <dbReference type="Proteomes" id="UP000056732"/>
    </source>
</evidence>
<evidence type="ECO:0000313" key="1">
    <source>
        <dbReference type="EMBL" id="KVT56148.1"/>
    </source>
</evidence>
<protein>
    <submittedName>
        <fullName evidence="1">Uncharacterized protein</fullName>
    </submittedName>
</protein>
<dbReference type="AlphaFoldDB" id="A0AAW3NF04"/>
<sequence>MKHIVFLPSNDIFSALTQDESITTIIDTIECIIAMASRPENMVPLYFSRLNNIAYSRNAAFGIYGIVGSVVDHHWRPWSHNRSSHAIVIRKAFSDDGILDFNNRITKYGISVGWIVF</sequence>
<dbReference type="Proteomes" id="UP000056732">
    <property type="component" value="Unassembled WGS sequence"/>
</dbReference>
<accession>A0AAW3NF04</accession>
<proteinExistence type="predicted"/>